<dbReference type="InParanoid" id="A0A1X7TE44"/>
<protein>
    <submittedName>
        <fullName evidence="2">Uncharacterized protein</fullName>
    </submittedName>
</protein>
<reference evidence="2" key="1">
    <citation type="submission" date="2017-05" db="UniProtKB">
        <authorList>
            <consortium name="EnsemblMetazoa"/>
        </authorList>
    </citation>
    <scope>IDENTIFICATION</scope>
</reference>
<evidence type="ECO:0000256" key="1">
    <source>
        <dbReference type="SAM" id="MobiDB-lite"/>
    </source>
</evidence>
<feature type="region of interest" description="Disordered" evidence="1">
    <location>
        <begin position="71"/>
        <end position="249"/>
    </location>
</feature>
<name>A0A1X7TE44_AMPQE</name>
<organism evidence="2">
    <name type="scientific">Amphimedon queenslandica</name>
    <name type="common">Sponge</name>
    <dbReference type="NCBI Taxonomy" id="400682"/>
    <lineage>
        <taxon>Eukaryota</taxon>
        <taxon>Metazoa</taxon>
        <taxon>Porifera</taxon>
        <taxon>Demospongiae</taxon>
        <taxon>Heteroscleromorpha</taxon>
        <taxon>Haplosclerida</taxon>
        <taxon>Niphatidae</taxon>
        <taxon>Amphimedon</taxon>
    </lineage>
</organism>
<proteinExistence type="predicted"/>
<sequence length="249" mass="28102">MILSFLMLSELEESSFLKGFSYYNLPEIVKIEKNYNHTPPKKQIWPHKVKKQSLKHDLTGTTRTKIQFHTRTTLSQRHKTGNIRKDQVTQRPELRNDVYKPHQGNVQVNPSNGIASQPKPSNNIVHDTRVPESGPGPPSSTKLVPGTTKSTPTLTGQASRLPPKLPQSLTEPEPKPRESRSQGIKSLPTIQKPGTKLHLESPPTLLESPPTLPESPPNYRNHTLSRSNQHPYSQNQKLKLPNHHLHSKN</sequence>
<evidence type="ECO:0000313" key="2">
    <source>
        <dbReference type="EnsemblMetazoa" id="Aqu2.1.12759_001"/>
    </source>
</evidence>
<feature type="compositionally biased region" description="Low complexity" evidence="1">
    <location>
        <begin position="200"/>
        <end position="209"/>
    </location>
</feature>
<feature type="compositionally biased region" description="Basic and acidic residues" evidence="1">
    <location>
        <begin position="83"/>
        <end position="100"/>
    </location>
</feature>
<feature type="compositionally biased region" description="Polar residues" evidence="1">
    <location>
        <begin position="139"/>
        <end position="158"/>
    </location>
</feature>
<dbReference type="AlphaFoldDB" id="A0A1X7TE44"/>
<accession>A0A1X7TE44</accession>
<feature type="compositionally biased region" description="Polar residues" evidence="1">
    <location>
        <begin position="104"/>
        <end position="125"/>
    </location>
</feature>
<feature type="compositionally biased region" description="Basic residues" evidence="1">
    <location>
        <begin position="240"/>
        <end position="249"/>
    </location>
</feature>
<feature type="compositionally biased region" description="Polar residues" evidence="1">
    <location>
        <begin position="218"/>
        <end position="237"/>
    </location>
</feature>
<dbReference type="EnsemblMetazoa" id="Aqu2.1.12759_001">
    <property type="protein sequence ID" value="Aqu2.1.12759_001"/>
    <property type="gene ID" value="Aqu2.1.12759"/>
</dbReference>